<gene>
    <name evidence="2" type="ORF">QXL92_33885</name>
</gene>
<dbReference type="InterPro" id="IPR000084">
    <property type="entry name" value="PE-PGRS_N"/>
</dbReference>
<evidence type="ECO:0000313" key="3">
    <source>
        <dbReference type="Proteomes" id="UP001229081"/>
    </source>
</evidence>
<dbReference type="RefSeq" id="WP_306256142.1">
    <property type="nucleotide sequence ID" value="NZ_JAUFSA010000007.1"/>
</dbReference>
<reference evidence="2" key="1">
    <citation type="submission" date="2023-06" db="EMBL/GenBank/DDBJ databases">
        <title>Identification of two novel mycobacterium reveal diversities and complexities of Mycobacterium gordonae clade.</title>
        <authorList>
            <person name="Matsumoto Y."/>
            <person name="Nakamura S."/>
            <person name="Motooka D."/>
            <person name="Fukushima K."/>
        </authorList>
    </citation>
    <scope>NUCLEOTIDE SEQUENCE</scope>
    <source>
        <strain evidence="2">TY812</strain>
    </source>
</reference>
<dbReference type="EMBL" id="JAUFSA010000007">
    <property type="protein sequence ID" value="MDP7739720.1"/>
    <property type="molecule type" value="Genomic_DNA"/>
</dbReference>
<comment type="caution">
    <text evidence="2">The sequence shown here is derived from an EMBL/GenBank/DDBJ whole genome shotgun (WGS) entry which is preliminary data.</text>
</comment>
<dbReference type="Pfam" id="PF00934">
    <property type="entry name" value="PE"/>
    <property type="match status" value="1"/>
</dbReference>
<proteinExistence type="predicted"/>
<accession>A0AAJ1SAP8</accession>
<feature type="domain" description="PE" evidence="1">
    <location>
        <begin position="4"/>
        <end position="91"/>
    </location>
</feature>
<evidence type="ECO:0000259" key="1">
    <source>
        <dbReference type="Pfam" id="PF00934"/>
    </source>
</evidence>
<sequence>MSFVQVEPEVVAASAAALLAEAVQLQAVITAMTPVVVAVAPPGCEAVSAEGAAAFSSNNAQVLGMMQAHVVELVAAAQTLGDAGIAYQVQDLVGKGLLLV</sequence>
<dbReference type="AlphaFoldDB" id="A0AAJ1SAP8"/>
<dbReference type="Proteomes" id="UP001229081">
    <property type="component" value="Unassembled WGS sequence"/>
</dbReference>
<name>A0AAJ1SAP8_9MYCO</name>
<protein>
    <submittedName>
        <fullName evidence="2">PE domain-containing protein</fullName>
    </submittedName>
</protein>
<organism evidence="2 3">
    <name type="scientific">Mycobacterium paragordonae</name>
    <dbReference type="NCBI Taxonomy" id="1389713"/>
    <lineage>
        <taxon>Bacteria</taxon>
        <taxon>Bacillati</taxon>
        <taxon>Actinomycetota</taxon>
        <taxon>Actinomycetes</taxon>
        <taxon>Mycobacteriales</taxon>
        <taxon>Mycobacteriaceae</taxon>
        <taxon>Mycobacterium</taxon>
    </lineage>
</organism>
<evidence type="ECO:0000313" key="2">
    <source>
        <dbReference type="EMBL" id="MDP7739720.1"/>
    </source>
</evidence>
<dbReference type="Gene3D" id="1.10.287.850">
    <property type="entry name" value="HP0062-like domain"/>
    <property type="match status" value="1"/>
</dbReference>